<gene>
    <name evidence="2" type="ORF">NAEGRDRAFT_65946</name>
</gene>
<name>D2VAR2_NAEGR</name>
<feature type="region of interest" description="Disordered" evidence="1">
    <location>
        <begin position="325"/>
        <end position="367"/>
    </location>
</feature>
<evidence type="ECO:0000256" key="1">
    <source>
        <dbReference type="SAM" id="MobiDB-lite"/>
    </source>
</evidence>
<dbReference type="AlphaFoldDB" id="D2VAR2"/>
<feature type="compositionally biased region" description="Low complexity" evidence="1">
    <location>
        <begin position="325"/>
        <end position="366"/>
    </location>
</feature>
<protein>
    <submittedName>
        <fullName evidence="2">Predicted protein</fullName>
    </submittedName>
</protein>
<keyword evidence="3" id="KW-1185">Reference proteome</keyword>
<feature type="compositionally biased region" description="Polar residues" evidence="1">
    <location>
        <begin position="219"/>
        <end position="229"/>
    </location>
</feature>
<dbReference type="KEGG" id="ngr:NAEGRDRAFT_65946"/>
<evidence type="ECO:0000313" key="2">
    <source>
        <dbReference type="EMBL" id="EFC45996.1"/>
    </source>
</evidence>
<organism evidence="3">
    <name type="scientific">Naegleria gruberi</name>
    <name type="common">Amoeba</name>
    <dbReference type="NCBI Taxonomy" id="5762"/>
    <lineage>
        <taxon>Eukaryota</taxon>
        <taxon>Discoba</taxon>
        <taxon>Heterolobosea</taxon>
        <taxon>Tetramitia</taxon>
        <taxon>Eutetramitia</taxon>
        <taxon>Vahlkampfiidae</taxon>
        <taxon>Naegleria</taxon>
    </lineage>
</organism>
<dbReference type="RefSeq" id="XP_002678740.1">
    <property type="nucleotide sequence ID" value="XM_002678694.1"/>
</dbReference>
<dbReference type="Proteomes" id="UP000006671">
    <property type="component" value="Unassembled WGS sequence"/>
</dbReference>
<accession>D2VAR2</accession>
<feature type="region of interest" description="Disordered" evidence="1">
    <location>
        <begin position="1"/>
        <end position="32"/>
    </location>
</feature>
<dbReference type="EMBL" id="GG738860">
    <property type="protein sequence ID" value="EFC45996.1"/>
    <property type="molecule type" value="Genomic_DNA"/>
</dbReference>
<dbReference type="VEuPathDB" id="AmoebaDB:NAEGRDRAFT_65946"/>
<dbReference type="InParanoid" id="D2VAR2"/>
<reference evidence="2 3" key="1">
    <citation type="journal article" date="2010" name="Cell">
        <title>The genome of Naegleria gruberi illuminates early eukaryotic versatility.</title>
        <authorList>
            <person name="Fritz-Laylin L.K."/>
            <person name="Prochnik S.E."/>
            <person name="Ginger M.L."/>
            <person name="Dacks J.B."/>
            <person name="Carpenter M.L."/>
            <person name="Field M.C."/>
            <person name="Kuo A."/>
            <person name="Paredez A."/>
            <person name="Chapman J."/>
            <person name="Pham J."/>
            <person name="Shu S."/>
            <person name="Neupane R."/>
            <person name="Cipriano M."/>
            <person name="Mancuso J."/>
            <person name="Tu H."/>
            <person name="Salamov A."/>
            <person name="Lindquist E."/>
            <person name="Shapiro H."/>
            <person name="Lucas S."/>
            <person name="Grigoriev I.V."/>
            <person name="Cande W.Z."/>
            <person name="Fulton C."/>
            <person name="Rokhsar D.S."/>
            <person name="Dawson S.C."/>
        </authorList>
    </citation>
    <scope>NUCLEOTIDE SEQUENCE [LARGE SCALE GENOMIC DNA]</scope>
    <source>
        <strain evidence="2 3">NEG-M</strain>
    </source>
</reference>
<evidence type="ECO:0000313" key="3">
    <source>
        <dbReference type="Proteomes" id="UP000006671"/>
    </source>
</evidence>
<dbReference type="GeneID" id="8850544"/>
<proteinExistence type="predicted"/>
<sequence>MNKPTESVSNNSNNYHFTNESSSSGNTPLNPLSISAEIPNSYHVERHKLSNNNSTSIRNIITSSVGANSNHPTMIASHNYSANGIDEHSSILPSIHNTPFQSNENVYYSKPIYSNLQSNSPFPSSLAITTIHANNNMQKERLPSINHVVNSSSSTIRNSTSPPTPFISSQVSHSQHFNQHLYVEDHQHSQYMIPSNQNNQLSNNNQLHPFGDSNKISVSPSAGSLVSYQSPPPTQHVPSNSMIRNNSKPNLHVMNNSHSNNNLSNFDQTNTSTTTLIHHHHHQQQQSPIHATPIINTQQQQQQTQQQDNYYHDFYVPIKKTNKLMMNNNLNNPNSQNATQSASSSSSASLIMNSSSNAHNNTTSSNGVPLKCSLCDRGITKRYWVRDCNVDVMKTFSKNEGMLLL</sequence>
<feature type="region of interest" description="Disordered" evidence="1">
    <location>
        <begin position="219"/>
        <end position="239"/>
    </location>
</feature>